<dbReference type="AlphaFoldDB" id="A0AAW0G7F2"/>
<dbReference type="EMBL" id="JASBNA010000022">
    <property type="protein sequence ID" value="KAK7684925.1"/>
    <property type="molecule type" value="Genomic_DNA"/>
</dbReference>
<accession>A0AAW0G7F2</accession>
<reference evidence="1 2" key="1">
    <citation type="submission" date="2022-09" db="EMBL/GenBank/DDBJ databases">
        <authorList>
            <person name="Palmer J.M."/>
        </authorList>
    </citation>
    <scope>NUCLEOTIDE SEQUENCE [LARGE SCALE GENOMIC DNA]</scope>
    <source>
        <strain evidence="1 2">DSM 7382</strain>
    </source>
</reference>
<dbReference type="Proteomes" id="UP001385951">
    <property type="component" value="Unassembled WGS sequence"/>
</dbReference>
<proteinExistence type="predicted"/>
<evidence type="ECO:0000313" key="1">
    <source>
        <dbReference type="EMBL" id="KAK7684925.1"/>
    </source>
</evidence>
<evidence type="ECO:0000313" key="2">
    <source>
        <dbReference type="Proteomes" id="UP001385951"/>
    </source>
</evidence>
<name>A0AAW0G7F2_9APHY</name>
<keyword evidence="2" id="KW-1185">Reference proteome</keyword>
<organism evidence="1 2">
    <name type="scientific">Cerrena zonata</name>
    <dbReference type="NCBI Taxonomy" id="2478898"/>
    <lineage>
        <taxon>Eukaryota</taxon>
        <taxon>Fungi</taxon>
        <taxon>Dikarya</taxon>
        <taxon>Basidiomycota</taxon>
        <taxon>Agaricomycotina</taxon>
        <taxon>Agaricomycetes</taxon>
        <taxon>Polyporales</taxon>
        <taxon>Cerrenaceae</taxon>
        <taxon>Cerrena</taxon>
    </lineage>
</organism>
<sequence>MQERFSVHTTTSFSIRLYRYHTVGASICQGRPWVRATQVFEAGVPLLNPQDPPPRLICLTLVKLGTPSKMSNALIGEPYESELDHDMLVEGRTLEEMMSNSSYSLSMHDSSLEDRPMTRIDPVVDNLDVQSLAAPDQLPLFPASGRPRLPIEICEYVIDWASAQHQAPFPYYSHYQETLCACTLVCRSWRPRARMYLFTEVDISSKNLPGFAGILRKEPYLSSCMNELVILCDTLKPISSLFITQKLQNLKILRIYDLDLGREHTWLPRSAACRSVKDLVLWKLEERKVSRFIRFLNSFHSLDTLEIDFAYKSLEYNGQILPKPGRISCHPLKSLRIRLVPGVSRLLDWFVKAGSFVACLKELKLYCYNSSDRAKFWSCLVGVAELLHHCSATIGTLKLIFYHAPMVNEISDLFNLESFSKLQELHYCASSDVMLKYMARQLGAVSSEVGIKTIIIERAPHEIKNVEDICGSIDSILTGDNFPSLARFEVPLDIFHLFPKLRKAGILERWSYS</sequence>
<comment type="caution">
    <text evidence="1">The sequence shown here is derived from an EMBL/GenBank/DDBJ whole genome shotgun (WGS) entry which is preliminary data.</text>
</comment>
<evidence type="ECO:0008006" key="3">
    <source>
        <dbReference type="Google" id="ProtNLM"/>
    </source>
</evidence>
<gene>
    <name evidence="1" type="ORF">QCA50_011760</name>
</gene>
<protein>
    <recommendedName>
        <fullName evidence="3">F-box domain-containing protein</fullName>
    </recommendedName>
</protein>